<dbReference type="GO" id="GO:0000271">
    <property type="term" value="P:polysaccharide biosynthetic process"/>
    <property type="evidence" value="ECO:0007669"/>
    <property type="project" value="InterPro"/>
</dbReference>
<protein>
    <submittedName>
        <fullName evidence="8">GtrA family protein</fullName>
    </submittedName>
    <submittedName>
        <fullName evidence="9">Teichoic acid glycosylation protein</fullName>
    </submittedName>
</protein>
<keyword evidence="10" id="KW-1185">Reference proteome</keyword>
<dbReference type="AlphaFoldDB" id="A0A098R9A2"/>
<evidence type="ECO:0000256" key="1">
    <source>
        <dbReference type="ARBA" id="ARBA00004141"/>
    </source>
</evidence>
<dbReference type="RefSeq" id="WP_021730056.1">
    <property type="nucleotide sequence ID" value="NZ_AVAI01000006.1"/>
</dbReference>
<dbReference type="InterPro" id="IPR007267">
    <property type="entry name" value="GtrA_DPMS_TM"/>
</dbReference>
<comment type="similarity">
    <text evidence="2">Belongs to the GtrA family.</text>
</comment>
<dbReference type="EMBL" id="CP032744">
    <property type="protein sequence ID" value="AYJ39635.1"/>
    <property type="molecule type" value="Genomic_DNA"/>
</dbReference>
<dbReference type="GO" id="GO:0005886">
    <property type="term" value="C:plasma membrane"/>
    <property type="evidence" value="ECO:0007669"/>
    <property type="project" value="TreeGrafter"/>
</dbReference>
<proteinExistence type="inferred from homology"/>
<dbReference type="GeneID" id="79808348"/>
<comment type="subcellular location">
    <subcellularLocation>
        <location evidence="1">Membrane</location>
        <topology evidence="1">Multi-pass membrane protein</topology>
    </subcellularLocation>
</comment>
<gene>
    <name evidence="8" type="ORF">LP667_12905</name>
    <name evidence="9" type="ORF">LPPLD21_01449</name>
</gene>
<evidence type="ECO:0000313" key="8">
    <source>
        <dbReference type="EMBL" id="AYJ39635.1"/>
    </source>
</evidence>
<dbReference type="eggNOG" id="COG2246">
    <property type="taxonomic scope" value="Bacteria"/>
</dbReference>
<evidence type="ECO:0000313" key="11">
    <source>
        <dbReference type="Proteomes" id="UP000277896"/>
    </source>
</evidence>
<reference evidence="9 10" key="1">
    <citation type="submission" date="2017-04" db="EMBL/GenBank/DDBJ databases">
        <title>In vitro and in silico characterization of Lactobacillus paraplantarum D2-1, a starter culture for soymilk fermentation.</title>
        <authorList>
            <person name="Endo A."/>
            <person name="Sasaki F."/>
            <person name="Maeno S."/>
            <person name="Kanesaki Y."/>
            <person name="Kubota E."/>
            <person name="Torres G.A."/>
            <person name="Tomita S."/>
            <person name="Nakagawa J."/>
        </authorList>
    </citation>
    <scope>NUCLEOTIDE SEQUENCE [LARGE SCALE GENOMIC DNA]</scope>
    <source>
        <strain evidence="9 10">D2-1</strain>
    </source>
</reference>
<feature type="transmembrane region" description="Helical" evidence="6">
    <location>
        <begin position="109"/>
        <end position="127"/>
    </location>
</feature>
<feature type="transmembrane region" description="Helical" evidence="6">
    <location>
        <begin position="44"/>
        <end position="66"/>
    </location>
</feature>
<keyword evidence="5 6" id="KW-0472">Membrane</keyword>
<sequence length="161" mass="18272">MSKLNSVNIDQTEETATEILEPVAELDKQIVSPVKETRNQAIRYILWGLISVAVNFATFYTTYHLIGLEYQVANIVSWVIAVQVAFWVDRLKVFDHHSNHVYREMGKFYGTRVVTYVVEAIILWLLMSVLGSSAVLAKVLGQAGAIIGNFLFSKLYVFRNK</sequence>
<keyword evidence="3 6" id="KW-0812">Transmembrane</keyword>
<dbReference type="Proteomes" id="UP000277896">
    <property type="component" value="Chromosome"/>
</dbReference>
<dbReference type="KEGG" id="lpx:ASU28_12145"/>
<dbReference type="EMBL" id="BDOR01000006">
    <property type="protein sequence ID" value="GBF01917.1"/>
    <property type="molecule type" value="Genomic_DNA"/>
</dbReference>
<evidence type="ECO:0000256" key="4">
    <source>
        <dbReference type="ARBA" id="ARBA00022989"/>
    </source>
</evidence>
<dbReference type="InterPro" id="IPR051401">
    <property type="entry name" value="GtrA_CellWall_Glycosyl"/>
</dbReference>
<keyword evidence="4 6" id="KW-1133">Transmembrane helix</keyword>
<dbReference type="PANTHER" id="PTHR38459">
    <property type="entry name" value="PROPHAGE BACTOPRENOL-LINKED GLUCOSE TRANSLOCASE HOMOLOG"/>
    <property type="match status" value="1"/>
</dbReference>
<evidence type="ECO:0000313" key="9">
    <source>
        <dbReference type="EMBL" id="GBF01917.1"/>
    </source>
</evidence>
<reference evidence="8 11" key="2">
    <citation type="submission" date="2018-10" db="EMBL/GenBank/DDBJ databases">
        <title>Genome seuquencing of Lactobacillus species.</title>
        <authorList>
            <person name="Baek C."/>
            <person name="Yi H."/>
        </authorList>
    </citation>
    <scope>NUCLEOTIDE SEQUENCE [LARGE SCALE GENOMIC DNA]</scope>
    <source>
        <strain evidence="8 11">DSM 10667</strain>
    </source>
</reference>
<feature type="transmembrane region" description="Helical" evidence="6">
    <location>
        <begin position="139"/>
        <end position="158"/>
    </location>
</feature>
<organism evidence="8 11">
    <name type="scientific">Lactiplantibacillus paraplantarum</name>
    <dbReference type="NCBI Taxonomy" id="60520"/>
    <lineage>
        <taxon>Bacteria</taxon>
        <taxon>Bacillati</taxon>
        <taxon>Bacillota</taxon>
        <taxon>Bacilli</taxon>
        <taxon>Lactobacillales</taxon>
        <taxon>Lactobacillaceae</taxon>
        <taxon>Lactiplantibacillus</taxon>
    </lineage>
</organism>
<evidence type="ECO:0000256" key="2">
    <source>
        <dbReference type="ARBA" id="ARBA00009399"/>
    </source>
</evidence>
<dbReference type="PANTHER" id="PTHR38459:SF5">
    <property type="entry name" value="CELL WALL TEICHOIC ACID GLYCOSYLATION PROTEIN GTCA"/>
    <property type="match status" value="1"/>
</dbReference>
<name>A0A098R9A2_9LACO</name>
<evidence type="ECO:0000256" key="5">
    <source>
        <dbReference type="ARBA" id="ARBA00023136"/>
    </source>
</evidence>
<evidence type="ECO:0000256" key="6">
    <source>
        <dbReference type="SAM" id="Phobius"/>
    </source>
</evidence>
<accession>A0A098R9A2</accession>
<evidence type="ECO:0000256" key="3">
    <source>
        <dbReference type="ARBA" id="ARBA00022692"/>
    </source>
</evidence>
<dbReference type="Proteomes" id="UP000236162">
    <property type="component" value="Unassembled WGS sequence"/>
</dbReference>
<evidence type="ECO:0000259" key="7">
    <source>
        <dbReference type="Pfam" id="PF04138"/>
    </source>
</evidence>
<dbReference type="Pfam" id="PF04138">
    <property type="entry name" value="GtrA_DPMS_TM"/>
    <property type="match status" value="1"/>
</dbReference>
<feature type="domain" description="GtrA/DPMS transmembrane" evidence="7">
    <location>
        <begin position="43"/>
        <end position="158"/>
    </location>
</feature>
<evidence type="ECO:0000313" key="10">
    <source>
        <dbReference type="Proteomes" id="UP000236162"/>
    </source>
</evidence>
<feature type="transmembrane region" description="Helical" evidence="6">
    <location>
        <begin position="72"/>
        <end position="88"/>
    </location>
</feature>